<protein>
    <submittedName>
        <fullName evidence="7">Transcriptional regulator LytR</fullName>
    </submittedName>
</protein>
<dbReference type="PANTHER" id="PTHR33392:SF6">
    <property type="entry name" value="POLYISOPRENYL-TEICHOIC ACID--PEPTIDOGLYCAN TEICHOIC ACID TRANSFERASE TAGU"/>
    <property type="match status" value="1"/>
</dbReference>
<keyword evidence="3" id="KW-0735">Signal-anchor</keyword>
<evidence type="ECO:0000256" key="2">
    <source>
        <dbReference type="ARBA" id="ARBA00022692"/>
    </source>
</evidence>
<keyword evidence="2" id="KW-0812">Transmembrane</keyword>
<sequence>MKKKIILSVLSLGVLLFLGIGGYAYYMYDSVKGTAESMHEEVKRDKPKDTPNITKEKDEPAEPISILMMGVDERQNDQGRSDALIVMTLNPEKEKMQMISIPRDTRTEIIGHGTTDKINHAYAFGGTKMAIETVENFTNIPIDYYIKVNMEALSSLVDAMDGVTVHNDLDWYDEGYYKKGYHYREGDIELNGAKALGYVRMRHLDPRGDFGRNERQRQVIAAIIGKASNVSSVGKFDDILDVLGNNVKTDMTLDDIMSIQKNYRSAKNTIEQYEIKGQGGLIGGTYYLTVPENEQDKVTEMLKENLAAS</sequence>
<evidence type="ECO:0000256" key="4">
    <source>
        <dbReference type="ARBA" id="ARBA00022989"/>
    </source>
</evidence>
<dbReference type="InterPro" id="IPR050922">
    <property type="entry name" value="LytR/CpsA/Psr_CW_biosynth"/>
</dbReference>
<organism evidence="7 8">
    <name type="scientific">Rossellomorea vietnamensis</name>
    <dbReference type="NCBI Taxonomy" id="218284"/>
    <lineage>
        <taxon>Bacteria</taxon>
        <taxon>Bacillati</taxon>
        <taxon>Bacillota</taxon>
        <taxon>Bacilli</taxon>
        <taxon>Bacillales</taxon>
        <taxon>Bacillaceae</taxon>
        <taxon>Rossellomorea</taxon>
    </lineage>
</organism>
<feature type="region of interest" description="Disordered" evidence="5">
    <location>
        <begin position="39"/>
        <end position="59"/>
    </location>
</feature>
<gene>
    <name evidence="7" type="ORF">AM506_12150</name>
</gene>
<dbReference type="PATRIC" id="fig|218284.4.peg.4135"/>
<evidence type="ECO:0000256" key="3">
    <source>
        <dbReference type="ARBA" id="ARBA00022968"/>
    </source>
</evidence>
<reference evidence="7 8" key="1">
    <citation type="submission" date="2015-08" db="EMBL/GenBank/DDBJ databases">
        <title>Draft Genome Sequence of Bacillus vietnamensis UCD-SED5.</title>
        <authorList>
            <person name="Lee R.D."/>
            <person name="Jospin G."/>
            <person name="Lang J.M."/>
            <person name="Coil D.A."/>
            <person name="Eisen J.A."/>
        </authorList>
    </citation>
    <scope>NUCLEOTIDE SEQUENCE [LARGE SCALE GENOMIC DNA]</scope>
    <source>
        <strain evidence="7 8">UCD-SED5</strain>
    </source>
</reference>
<dbReference type="EMBL" id="LIXZ01000008">
    <property type="protein sequence ID" value="KPL59386.1"/>
    <property type="molecule type" value="Genomic_DNA"/>
</dbReference>
<keyword evidence="4" id="KW-0472">Membrane</keyword>
<dbReference type="OrthoDB" id="27330at2"/>
<keyword evidence="4" id="KW-1133">Transmembrane helix</keyword>
<dbReference type="AlphaFoldDB" id="A0A0N8GGT4"/>
<dbReference type="NCBIfam" id="TIGR00350">
    <property type="entry name" value="lytR_cpsA_psr"/>
    <property type="match status" value="1"/>
</dbReference>
<proteinExistence type="inferred from homology"/>
<dbReference type="PANTHER" id="PTHR33392">
    <property type="entry name" value="POLYISOPRENYL-TEICHOIC ACID--PEPTIDOGLYCAN TEICHOIC ACID TRANSFERASE TAGU"/>
    <property type="match status" value="1"/>
</dbReference>
<evidence type="ECO:0000313" key="7">
    <source>
        <dbReference type="EMBL" id="KPL59386.1"/>
    </source>
</evidence>
<dbReference type="Proteomes" id="UP000050398">
    <property type="component" value="Unassembled WGS sequence"/>
</dbReference>
<evidence type="ECO:0000256" key="1">
    <source>
        <dbReference type="ARBA" id="ARBA00006068"/>
    </source>
</evidence>
<evidence type="ECO:0000259" key="6">
    <source>
        <dbReference type="Pfam" id="PF03816"/>
    </source>
</evidence>
<feature type="domain" description="Cell envelope-related transcriptional attenuator" evidence="6">
    <location>
        <begin position="80"/>
        <end position="228"/>
    </location>
</feature>
<evidence type="ECO:0000313" key="8">
    <source>
        <dbReference type="Proteomes" id="UP000050398"/>
    </source>
</evidence>
<dbReference type="GO" id="GO:0071555">
    <property type="term" value="P:cell wall organization"/>
    <property type="evidence" value="ECO:0007669"/>
    <property type="project" value="UniProtKB-KW"/>
</dbReference>
<dbReference type="InterPro" id="IPR004474">
    <property type="entry name" value="LytR_CpsA_psr"/>
</dbReference>
<dbReference type="Pfam" id="PF03816">
    <property type="entry name" value="LytR_cpsA_psr"/>
    <property type="match status" value="1"/>
</dbReference>
<comment type="caution">
    <text evidence="7">The sequence shown here is derived from an EMBL/GenBank/DDBJ whole genome shotgun (WGS) entry which is preliminary data.</text>
</comment>
<name>A0A0N8GGT4_9BACI</name>
<evidence type="ECO:0000256" key="5">
    <source>
        <dbReference type="SAM" id="MobiDB-lite"/>
    </source>
</evidence>
<accession>A0A0N8GGT4</accession>
<comment type="similarity">
    <text evidence="1">Belongs to the LytR/CpsA/Psr (LCP) family.</text>
</comment>
<dbReference type="RefSeq" id="WP_060672883.1">
    <property type="nucleotide sequence ID" value="NZ_LIXZ01000008.1"/>
</dbReference>
<dbReference type="Gene3D" id="3.40.630.190">
    <property type="entry name" value="LCP protein"/>
    <property type="match status" value="1"/>
</dbReference>